<keyword evidence="8" id="KW-1185">Reference proteome</keyword>
<evidence type="ECO:0000256" key="6">
    <source>
        <dbReference type="SAM" id="Phobius"/>
    </source>
</evidence>
<feature type="transmembrane region" description="Helical" evidence="6">
    <location>
        <begin position="317"/>
        <end position="342"/>
    </location>
</feature>
<evidence type="ECO:0000256" key="1">
    <source>
        <dbReference type="ARBA" id="ARBA00004651"/>
    </source>
</evidence>
<feature type="transmembrane region" description="Helical" evidence="6">
    <location>
        <begin position="270"/>
        <end position="296"/>
    </location>
</feature>
<organism evidence="7 8">
    <name type="scientific">Rubrobacter marinus</name>
    <dbReference type="NCBI Taxonomy" id="2653852"/>
    <lineage>
        <taxon>Bacteria</taxon>
        <taxon>Bacillati</taxon>
        <taxon>Actinomycetota</taxon>
        <taxon>Rubrobacteria</taxon>
        <taxon>Rubrobacterales</taxon>
        <taxon>Rubrobacteraceae</taxon>
        <taxon>Rubrobacter</taxon>
    </lineage>
</organism>
<dbReference type="CDD" id="cd13128">
    <property type="entry name" value="MATE_Wzx_like"/>
    <property type="match status" value="1"/>
</dbReference>
<comment type="subcellular location">
    <subcellularLocation>
        <location evidence="1">Cell membrane</location>
        <topology evidence="1">Multi-pass membrane protein</topology>
    </subcellularLocation>
</comment>
<dbReference type="EMBL" id="CP045121">
    <property type="protein sequence ID" value="QIN77677.1"/>
    <property type="molecule type" value="Genomic_DNA"/>
</dbReference>
<feature type="transmembrane region" description="Helical" evidence="6">
    <location>
        <begin position="354"/>
        <end position="373"/>
    </location>
</feature>
<evidence type="ECO:0000256" key="5">
    <source>
        <dbReference type="ARBA" id="ARBA00023136"/>
    </source>
</evidence>
<feature type="transmembrane region" description="Helical" evidence="6">
    <location>
        <begin position="196"/>
        <end position="215"/>
    </location>
</feature>
<dbReference type="PANTHER" id="PTHR30250:SF11">
    <property type="entry name" value="O-ANTIGEN TRANSPORTER-RELATED"/>
    <property type="match status" value="1"/>
</dbReference>
<evidence type="ECO:0000313" key="7">
    <source>
        <dbReference type="EMBL" id="QIN77677.1"/>
    </source>
</evidence>
<keyword evidence="3 6" id="KW-0812">Transmembrane</keyword>
<keyword evidence="4 6" id="KW-1133">Transmembrane helix</keyword>
<feature type="transmembrane region" description="Helical" evidence="6">
    <location>
        <begin position="380"/>
        <end position="400"/>
    </location>
</feature>
<reference evidence="7 8" key="1">
    <citation type="submission" date="2019-10" db="EMBL/GenBank/DDBJ databases">
        <title>Rubrobacter sp nov SCSIO 52915 isolated from a deep-sea sediment in the South China Sea.</title>
        <authorList>
            <person name="Chen R.W."/>
        </authorList>
    </citation>
    <scope>NUCLEOTIDE SEQUENCE [LARGE SCALE GENOMIC DNA]</scope>
    <source>
        <strain evidence="7 8">SCSIO 52915</strain>
    </source>
</reference>
<protein>
    <submittedName>
        <fullName evidence="7">Oligosaccharide flippase family protein</fullName>
    </submittedName>
</protein>
<dbReference type="InterPro" id="IPR002797">
    <property type="entry name" value="Polysacc_synth"/>
</dbReference>
<dbReference type="GO" id="GO:0005886">
    <property type="term" value="C:plasma membrane"/>
    <property type="evidence" value="ECO:0007669"/>
    <property type="project" value="UniProtKB-SubCell"/>
</dbReference>
<dbReference type="PANTHER" id="PTHR30250">
    <property type="entry name" value="PST FAMILY PREDICTED COLANIC ACID TRANSPORTER"/>
    <property type="match status" value="1"/>
</dbReference>
<evidence type="ECO:0000256" key="3">
    <source>
        <dbReference type="ARBA" id="ARBA00022692"/>
    </source>
</evidence>
<feature type="transmembrane region" description="Helical" evidence="6">
    <location>
        <begin position="133"/>
        <end position="150"/>
    </location>
</feature>
<sequence>MGMDRGADGPGSASPERSVFSRLKRGAVEAFVLHGAGVGLLFLMHAVFARAVGEGGYGSFSYALAITAVLGIVAPLGWPTALLRFVSEYLELGRWGLLQGALRRAYQTTLVVSLAISLVLLGLSYLVPGDAATGLRYAALLLPLVAFVGLRRKALRALGKLKASIVLEEVVLPVGAVAGVLLLVLALGGIGVSGIVLAYFASALLVFALSSWWLLRSLPDEAREAKPEYRYRAWMAVALPMAFGGLNQMLMNRADVLVLGTLASDETVGLYNAAARIAILITFSLSAVNAVVVPMISAAYHGGRRRQARSLQHRAMLLGGLGALPPAVVVLLFPEFLLGFFGPGFVEAAPVLRILALGQLVNAATGPVGFALLMTGRERAFAATLAVAAVATVVGCLVVVPIYGAVGAAVVTATSVAALNLWQYGLSGRAYS</sequence>
<feature type="transmembrane region" description="Helical" evidence="6">
    <location>
        <begin position="406"/>
        <end position="426"/>
    </location>
</feature>
<feature type="transmembrane region" description="Helical" evidence="6">
    <location>
        <begin position="60"/>
        <end position="85"/>
    </location>
</feature>
<dbReference type="AlphaFoldDB" id="A0A6G8PU07"/>
<gene>
    <name evidence="7" type="ORF">GBA65_03185</name>
</gene>
<keyword evidence="2" id="KW-1003">Cell membrane</keyword>
<dbReference type="InterPro" id="IPR050833">
    <property type="entry name" value="Poly_Biosynth_Transport"/>
</dbReference>
<feature type="transmembrane region" description="Helical" evidence="6">
    <location>
        <begin position="170"/>
        <end position="190"/>
    </location>
</feature>
<feature type="transmembrane region" description="Helical" evidence="6">
    <location>
        <begin position="105"/>
        <end position="127"/>
    </location>
</feature>
<dbReference type="KEGG" id="rmar:GBA65_03185"/>
<feature type="transmembrane region" description="Helical" evidence="6">
    <location>
        <begin position="231"/>
        <end position="250"/>
    </location>
</feature>
<feature type="transmembrane region" description="Helical" evidence="6">
    <location>
        <begin position="27"/>
        <end position="48"/>
    </location>
</feature>
<name>A0A6G8PU07_9ACTN</name>
<dbReference type="Proteomes" id="UP000502706">
    <property type="component" value="Chromosome"/>
</dbReference>
<accession>A0A6G8PU07</accession>
<evidence type="ECO:0000256" key="2">
    <source>
        <dbReference type="ARBA" id="ARBA00022475"/>
    </source>
</evidence>
<keyword evidence="5 6" id="KW-0472">Membrane</keyword>
<proteinExistence type="predicted"/>
<dbReference type="Pfam" id="PF01943">
    <property type="entry name" value="Polysacc_synt"/>
    <property type="match status" value="1"/>
</dbReference>
<evidence type="ECO:0000256" key="4">
    <source>
        <dbReference type="ARBA" id="ARBA00022989"/>
    </source>
</evidence>
<evidence type="ECO:0000313" key="8">
    <source>
        <dbReference type="Proteomes" id="UP000502706"/>
    </source>
</evidence>